<dbReference type="EMBL" id="JANFLP010000020">
    <property type="protein sequence ID" value="MCQ1951616.1"/>
    <property type="molecule type" value="Genomic_DNA"/>
</dbReference>
<accession>A0ABT1NVI4</accession>
<name>A0ABT1NVI4_9MICC</name>
<comment type="caution">
    <text evidence="1">The sequence shown here is derived from an EMBL/GenBank/DDBJ whole genome shotgun (WGS) entry which is preliminary data.</text>
</comment>
<dbReference type="RefSeq" id="WP_255866624.1">
    <property type="nucleotide sequence ID" value="NZ_CP104263.1"/>
</dbReference>
<keyword evidence="2" id="KW-1185">Reference proteome</keyword>
<proteinExistence type="predicted"/>
<dbReference type="Proteomes" id="UP001206924">
    <property type="component" value="Unassembled WGS sequence"/>
</dbReference>
<organism evidence="1 2">
    <name type="scientific">Arthrobacter jinronghuae</name>
    <dbReference type="NCBI Taxonomy" id="2964609"/>
    <lineage>
        <taxon>Bacteria</taxon>
        <taxon>Bacillati</taxon>
        <taxon>Actinomycetota</taxon>
        <taxon>Actinomycetes</taxon>
        <taxon>Micrococcales</taxon>
        <taxon>Micrococcaceae</taxon>
        <taxon>Arthrobacter</taxon>
    </lineage>
</organism>
<evidence type="ECO:0000313" key="2">
    <source>
        <dbReference type="Proteomes" id="UP001206924"/>
    </source>
</evidence>
<protein>
    <submittedName>
        <fullName evidence="1">Uncharacterized protein</fullName>
    </submittedName>
</protein>
<reference evidence="1 2" key="1">
    <citation type="submission" date="2022-07" db="EMBL/GenBank/DDBJ databases">
        <title>Novel species in genus Arthrobacter.</title>
        <authorList>
            <person name="Liu Y."/>
        </authorList>
    </citation>
    <scope>NUCLEOTIDE SEQUENCE [LARGE SCALE GENOMIC DNA]</scope>
    <source>
        <strain evidence="2">zg-Y859</strain>
    </source>
</reference>
<sequence>MRTYATEEDLTDAKVDVPENAAGLLRSASSLVRSSTKTARYRTDGHGMPVEPYIVDAFRDATCAQVKFWADMGVDPTLGAAGVKPLAASKSINGASVQYSTYVSTAEARANAAGTLGPDAYYILEDAGLLGGAVQLL</sequence>
<evidence type="ECO:0000313" key="1">
    <source>
        <dbReference type="EMBL" id="MCQ1951616.1"/>
    </source>
</evidence>
<gene>
    <name evidence="1" type="ORF">NNX28_16990</name>
</gene>